<feature type="domain" description="N-acetyltransferase" evidence="1">
    <location>
        <begin position="84"/>
        <end position="241"/>
    </location>
</feature>
<dbReference type="InterPro" id="IPR016181">
    <property type="entry name" value="Acyl_CoA_acyltransferase"/>
</dbReference>
<protein>
    <recommendedName>
        <fullName evidence="1">N-acetyltransferase domain-containing protein</fullName>
    </recommendedName>
</protein>
<gene>
    <name evidence="2" type="ORF">HU200_022412</name>
</gene>
<name>A0A835C6R5_9POAL</name>
<dbReference type="EMBL" id="JACEFO010001671">
    <property type="protein sequence ID" value="KAF8722579.1"/>
    <property type="molecule type" value="Genomic_DNA"/>
</dbReference>
<evidence type="ECO:0000313" key="2">
    <source>
        <dbReference type="EMBL" id="KAF8722579.1"/>
    </source>
</evidence>
<evidence type="ECO:0000313" key="3">
    <source>
        <dbReference type="Proteomes" id="UP000636709"/>
    </source>
</evidence>
<organism evidence="2 3">
    <name type="scientific">Digitaria exilis</name>
    <dbReference type="NCBI Taxonomy" id="1010633"/>
    <lineage>
        <taxon>Eukaryota</taxon>
        <taxon>Viridiplantae</taxon>
        <taxon>Streptophyta</taxon>
        <taxon>Embryophyta</taxon>
        <taxon>Tracheophyta</taxon>
        <taxon>Spermatophyta</taxon>
        <taxon>Magnoliopsida</taxon>
        <taxon>Liliopsida</taxon>
        <taxon>Poales</taxon>
        <taxon>Poaceae</taxon>
        <taxon>PACMAD clade</taxon>
        <taxon>Panicoideae</taxon>
        <taxon>Panicodae</taxon>
        <taxon>Paniceae</taxon>
        <taxon>Anthephorinae</taxon>
        <taxon>Digitaria</taxon>
    </lineage>
</organism>
<dbReference type="Gene3D" id="3.40.630.30">
    <property type="match status" value="2"/>
</dbReference>
<dbReference type="PROSITE" id="PS51186">
    <property type="entry name" value="GNAT"/>
    <property type="match status" value="2"/>
</dbReference>
<evidence type="ECO:0000259" key="1">
    <source>
        <dbReference type="PROSITE" id="PS51186"/>
    </source>
</evidence>
<proteinExistence type="predicted"/>
<dbReference type="AlphaFoldDB" id="A0A835C6R5"/>
<dbReference type="Proteomes" id="UP000636709">
    <property type="component" value="Unassembled WGS sequence"/>
</dbReference>
<dbReference type="OrthoDB" id="41532at2759"/>
<reference evidence="2" key="1">
    <citation type="submission" date="2020-07" db="EMBL/GenBank/DDBJ databases">
        <title>Genome sequence and genetic diversity analysis of an under-domesticated orphan crop, white fonio (Digitaria exilis).</title>
        <authorList>
            <person name="Bennetzen J.L."/>
            <person name="Chen S."/>
            <person name="Ma X."/>
            <person name="Wang X."/>
            <person name="Yssel A.E.J."/>
            <person name="Chaluvadi S.R."/>
            <person name="Johnson M."/>
            <person name="Gangashetty P."/>
            <person name="Hamidou F."/>
            <person name="Sanogo M.D."/>
            <person name="Zwaenepoel A."/>
            <person name="Wallace J."/>
            <person name="Van De Peer Y."/>
            <person name="Van Deynze A."/>
        </authorList>
    </citation>
    <scope>NUCLEOTIDE SEQUENCE</scope>
    <source>
        <tissue evidence="2">Leaves</tissue>
    </source>
</reference>
<dbReference type="SUPFAM" id="SSF55729">
    <property type="entry name" value="Acyl-CoA N-acyltransferases (Nat)"/>
    <property type="match status" value="2"/>
</dbReference>
<dbReference type="Pfam" id="PF00583">
    <property type="entry name" value="Acetyltransf_1"/>
    <property type="match status" value="2"/>
</dbReference>
<dbReference type="GO" id="GO:0016747">
    <property type="term" value="F:acyltransferase activity, transferring groups other than amino-acyl groups"/>
    <property type="evidence" value="ECO:0007669"/>
    <property type="project" value="InterPro"/>
</dbReference>
<feature type="domain" description="N-acetyltransferase" evidence="1">
    <location>
        <begin position="258"/>
        <end position="404"/>
    </location>
</feature>
<dbReference type="PANTHER" id="PTHR47542:SF2">
    <property type="entry name" value="ACYL-COA N-ACYLTRANSFERASES (NAT) SUPERFAMILY PROTEIN"/>
    <property type="match status" value="1"/>
</dbReference>
<comment type="caution">
    <text evidence="2">The sequence shown here is derived from an EMBL/GenBank/DDBJ whole genome shotgun (WGS) entry which is preliminary data.</text>
</comment>
<dbReference type="CDD" id="cd04301">
    <property type="entry name" value="NAT_SF"/>
    <property type="match status" value="1"/>
</dbReference>
<dbReference type="InterPro" id="IPR000182">
    <property type="entry name" value="GNAT_dom"/>
</dbReference>
<accession>A0A835C6R5</accession>
<dbReference type="PANTHER" id="PTHR47542">
    <property type="entry name" value="ACYL-COA N-ACYLTRANSFERASES (NAT) SUPERFAMILY PROTEIN"/>
    <property type="match status" value="1"/>
</dbReference>
<keyword evidence="3" id="KW-1185">Reference proteome</keyword>
<sequence length="448" mass="48979">MARPIAQGSPTLIALLSSSLPHQSLSLTPPLSTPTDTHLRSCKETGGRMDADQVVDSDDEVEGPHARDLDFDLANLVPMAAATAAIHELDPSDERAGRIIDNIVRLERRIFPKHESLARSIHEELKRRNSGLIYMTSSAAGGDVDEVVGYAMYTIPTSLCASITKLAVKESCRRQGHGEALLAAAVARCRRRRVQRVSLHVDPARTAAVALYRKVGFQVDATVVGYYAPQRDAYRMNIDLDPAAHAAMAAAEATILDLDLSDERAGLVLEDIEHLERVIFPEHASPARCLRDELKRRNSGLIYLPSSAAGEEVVGYAAYTCNTSLCATIIELAELQAAGPGEALLRAAVERCRGRRVQRVILHVDPARAAAVALYRKAGFQVDATIEGFYAPQRDAYRMFVDLQLQSVHCTRKRNIWAAGLYDSRICRHAPSSRGNSEALLAQTSKQL</sequence>